<feature type="domain" description="Glycosyltransferase 61 catalytic" evidence="7">
    <location>
        <begin position="239"/>
        <end position="345"/>
    </location>
</feature>
<protein>
    <recommendedName>
        <fullName evidence="7">Glycosyltransferase 61 catalytic domain-containing protein</fullName>
    </recommendedName>
</protein>
<sequence>MCIVFFILFFAIPINLSSISRLHPLNSSKSDHQDTNFQKLNSGGPTDQHSEPVDQFPSTSPINCDRSHHNYDICSINGPTVLDPTVSTFYVTGPTNSTTLVEKVRPYPRKSENLTMARIKEITVTSGPPSPPCKVQHNVPALVFSAGGYTGNFFHEFNDGFIPLFVTVSSILPDQDFILVISKSRDWWVSKYGDLLRSFSKHPIINLDNDTATHCFPSASLGLISHGLMTIDPKLIPNPKSILHFHALLTKTFSRNHHPSMAIPPKTRPRLVLVSRSGGVGRVILNQNEVEKVAEEMGFEVKAFEPNSHTPLHKGFELIHSSHAMVGVHGAALTHSLFLRPGSVFLQVVPLGSEWVSEACFGKPAKDMGLEYMEYKIGVEESSLVEKYEKDDMVLKDPMALQKKGWSNEIMNIYLREQNVKLDLVRFREFLKRAYEKAKSFMDKEG</sequence>
<evidence type="ECO:0000256" key="1">
    <source>
        <dbReference type="ARBA" id="ARBA00004323"/>
    </source>
</evidence>
<dbReference type="PANTHER" id="PTHR20961">
    <property type="entry name" value="GLYCOSYLTRANSFERASE"/>
    <property type="match status" value="1"/>
</dbReference>
<evidence type="ECO:0000256" key="6">
    <source>
        <dbReference type="SAM" id="SignalP"/>
    </source>
</evidence>
<dbReference type="GO" id="GO:0000139">
    <property type="term" value="C:Golgi membrane"/>
    <property type="evidence" value="ECO:0007669"/>
    <property type="project" value="UniProtKB-SubCell"/>
</dbReference>
<proteinExistence type="predicted"/>
<evidence type="ECO:0000256" key="4">
    <source>
        <dbReference type="ARBA" id="ARBA00023180"/>
    </source>
</evidence>
<feature type="compositionally biased region" description="Polar residues" evidence="5">
    <location>
        <begin position="35"/>
        <end position="47"/>
    </location>
</feature>
<keyword evidence="6" id="KW-0732">Signal</keyword>
<name>A0A5J5ARE6_9ASTE</name>
<dbReference type="InterPro" id="IPR007657">
    <property type="entry name" value="Glycosyltransferase_61"/>
</dbReference>
<evidence type="ECO:0000256" key="5">
    <source>
        <dbReference type="SAM" id="MobiDB-lite"/>
    </source>
</evidence>
<dbReference type="AlphaFoldDB" id="A0A5J5ARE6"/>
<dbReference type="PANTHER" id="PTHR20961:SF98">
    <property type="entry name" value="GLYCOSYLTRANSFERASE"/>
    <property type="match status" value="1"/>
</dbReference>
<keyword evidence="2" id="KW-0328">Glycosyltransferase</keyword>
<reference evidence="8 9" key="1">
    <citation type="submission" date="2019-09" db="EMBL/GenBank/DDBJ databases">
        <title>A chromosome-level genome assembly of the Chinese tupelo Nyssa sinensis.</title>
        <authorList>
            <person name="Yang X."/>
            <person name="Kang M."/>
            <person name="Yang Y."/>
            <person name="Xiong H."/>
            <person name="Wang M."/>
            <person name="Zhang Z."/>
            <person name="Wang Z."/>
            <person name="Wu H."/>
            <person name="Ma T."/>
            <person name="Liu J."/>
            <person name="Xi Z."/>
        </authorList>
    </citation>
    <scope>NUCLEOTIDE SEQUENCE [LARGE SCALE GENOMIC DNA]</scope>
    <source>
        <strain evidence="8">J267</strain>
        <tissue evidence="8">Leaf</tissue>
    </source>
</reference>
<organism evidence="8 9">
    <name type="scientific">Nyssa sinensis</name>
    <dbReference type="NCBI Taxonomy" id="561372"/>
    <lineage>
        <taxon>Eukaryota</taxon>
        <taxon>Viridiplantae</taxon>
        <taxon>Streptophyta</taxon>
        <taxon>Embryophyta</taxon>
        <taxon>Tracheophyta</taxon>
        <taxon>Spermatophyta</taxon>
        <taxon>Magnoliopsida</taxon>
        <taxon>eudicotyledons</taxon>
        <taxon>Gunneridae</taxon>
        <taxon>Pentapetalae</taxon>
        <taxon>asterids</taxon>
        <taxon>Cornales</taxon>
        <taxon>Nyssaceae</taxon>
        <taxon>Nyssa</taxon>
    </lineage>
</organism>
<evidence type="ECO:0000259" key="7">
    <source>
        <dbReference type="Pfam" id="PF04577"/>
    </source>
</evidence>
<dbReference type="EMBL" id="CM018042">
    <property type="protein sequence ID" value="KAA8532944.1"/>
    <property type="molecule type" value="Genomic_DNA"/>
</dbReference>
<keyword evidence="4" id="KW-0325">Glycoprotein</keyword>
<evidence type="ECO:0000313" key="9">
    <source>
        <dbReference type="Proteomes" id="UP000325577"/>
    </source>
</evidence>
<dbReference type="OrthoDB" id="529273at2759"/>
<keyword evidence="3" id="KW-0808">Transferase</keyword>
<evidence type="ECO:0000256" key="3">
    <source>
        <dbReference type="ARBA" id="ARBA00022679"/>
    </source>
</evidence>
<feature type="region of interest" description="Disordered" evidence="5">
    <location>
        <begin position="27"/>
        <end position="61"/>
    </location>
</feature>
<accession>A0A5J5ARE6</accession>
<feature type="chain" id="PRO_5023865182" description="Glycosyltransferase 61 catalytic domain-containing protein" evidence="6">
    <location>
        <begin position="18"/>
        <end position="446"/>
    </location>
</feature>
<keyword evidence="9" id="KW-1185">Reference proteome</keyword>
<evidence type="ECO:0000256" key="2">
    <source>
        <dbReference type="ARBA" id="ARBA00022676"/>
    </source>
</evidence>
<dbReference type="Proteomes" id="UP000325577">
    <property type="component" value="Linkage Group LG19"/>
</dbReference>
<dbReference type="InterPro" id="IPR049625">
    <property type="entry name" value="Glyco_transf_61_cat"/>
</dbReference>
<gene>
    <name evidence="8" type="ORF">F0562_032939</name>
</gene>
<evidence type="ECO:0000313" key="8">
    <source>
        <dbReference type="EMBL" id="KAA8532944.1"/>
    </source>
</evidence>
<feature type="signal peptide" evidence="6">
    <location>
        <begin position="1"/>
        <end position="17"/>
    </location>
</feature>
<dbReference type="Pfam" id="PF04577">
    <property type="entry name" value="Glyco_transf_61"/>
    <property type="match status" value="1"/>
</dbReference>
<comment type="subcellular location">
    <subcellularLocation>
        <location evidence="1">Golgi apparatus membrane</location>
        <topology evidence="1">Single-pass type II membrane protein</topology>
    </subcellularLocation>
</comment>
<dbReference type="GO" id="GO:0016763">
    <property type="term" value="F:pentosyltransferase activity"/>
    <property type="evidence" value="ECO:0007669"/>
    <property type="project" value="UniProtKB-ARBA"/>
</dbReference>